<comment type="caution">
    <text evidence="5">The sequence shown here is derived from an EMBL/GenBank/DDBJ whole genome shotgun (WGS) entry which is preliminary data.</text>
</comment>
<dbReference type="AlphaFoldDB" id="A0A443RAJ8"/>
<feature type="compositionally biased region" description="Low complexity" evidence="2">
    <location>
        <begin position="391"/>
        <end position="404"/>
    </location>
</feature>
<dbReference type="GO" id="GO:0016197">
    <property type="term" value="P:endosomal transport"/>
    <property type="evidence" value="ECO:0007669"/>
    <property type="project" value="TreeGrafter"/>
</dbReference>
<feature type="compositionally biased region" description="Polar residues" evidence="2">
    <location>
        <begin position="157"/>
        <end position="168"/>
    </location>
</feature>
<protein>
    <submittedName>
        <fullName evidence="5">RalBP1-associated Eps domain-containing protein 1-like protein</fullName>
    </submittedName>
</protein>
<feature type="region of interest" description="Disordered" evidence="2">
    <location>
        <begin position="128"/>
        <end position="168"/>
    </location>
</feature>
<dbReference type="CDD" id="cd00052">
    <property type="entry name" value="EH"/>
    <property type="match status" value="1"/>
</dbReference>
<dbReference type="InterPro" id="IPR002048">
    <property type="entry name" value="EF_hand_dom"/>
</dbReference>
<dbReference type="PANTHER" id="PTHR11216">
    <property type="entry name" value="EH DOMAIN"/>
    <property type="match status" value="1"/>
</dbReference>
<sequence>MDALNLSESEREFYGELFANLDVDNEARISLERAIDYISHCQLPHDVIEKIIDLCGAKRLGHFGRSQFYIAMKLIACAQSGIPLNADALAINKNIPLPMFNAAIDNEKLPIEKRPVKQVFKEQLITKHGSAQRLNSESCHLPPPPPTKGNRQRLGNMKSSESTSSPLASIKNLSIDNCDISFKKDSNSSDSSPETIPSTKSDSKISSDKWVEFPAKTSGNEVTISWDYGEEGRHLLGNEEDSSDRGHSSDDEDDDGFDIWLISKEQKEYYMKQFKSLEVDSNGKLSGRVAKEFFEKSKLPQNELSKIWKLSDVDKDGALTCEEFCTAMHLVVLRRNNVELPDFLPTATLVKNHQNNSHITPTGNIPDPNALSPQNKQWTKFSDSPTNQIISVSSPPNSSTSSSSGMMQPANFDFNAASIEKDPKILHPVAVRVSPDGQRVPYVSCDAFIGANTMRLPIEMTCNSSLSPNFCARKDPPPPPPRPKVRGHARSSSLDLNRISKAQETITSPIVSQLADYSPVSPNLSNVPTYVEHRGAFTVYRKTEPQTPARNWADILRLKYQLPVFTSLYSDSDDPAELKKLIRSLQQRIFYLENVYSDLIQELANALETNCNLEANMKLISASK</sequence>
<feature type="compositionally biased region" description="Low complexity" evidence="2">
    <location>
        <begin position="188"/>
        <end position="200"/>
    </location>
</feature>
<dbReference type="GO" id="GO:0005509">
    <property type="term" value="F:calcium ion binding"/>
    <property type="evidence" value="ECO:0007669"/>
    <property type="project" value="InterPro"/>
</dbReference>
<dbReference type="STRING" id="1965070.A0A443RAJ8"/>
<dbReference type="GO" id="GO:0005737">
    <property type="term" value="C:cytoplasm"/>
    <property type="evidence" value="ECO:0007669"/>
    <property type="project" value="TreeGrafter"/>
</dbReference>
<dbReference type="PROSITE" id="PS00018">
    <property type="entry name" value="EF_HAND_1"/>
    <property type="match status" value="1"/>
</dbReference>
<accession>A0A443RAJ8</accession>
<dbReference type="GO" id="GO:0005886">
    <property type="term" value="C:plasma membrane"/>
    <property type="evidence" value="ECO:0007669"/>
    <property type="project" value="TreeGrafter"/>
</dbReference>
<dbReference type="PROSITE" id="PS50031">
    <property type="entry name" value="EH"/>
    <property type="match status" value="2"/>
</dbReference>
<dbReference type="Proteomes" id="UP000285301">
    <property type="component" value="Unassembled WGS sequence"/>
</dbReference>
<keyword evidence="6" id="KW-1185">Reference proteome</keyword>
<dbReference type="SUPFAM" id="SSF47473">
    <property type="entry name" value="EF-hand"/>
    <property type="match status" value="2"/>
</dbReference>
<organism evidence="5 6">
    <name type="scientific">Dinothrombium tinctorium</name>
    <dbReference type="NCBI Taxonomy" id="1965070"/>
    <lineage>
        <taxon>Eukaryota</taxon>
        <taxon>Metazoa</taxon>
        <taxon>Ecdysozoa</taxon>
        <taxon>Arthropoda</taxon>
        <taxon>Chelicerata</taxon>
        <taxon>Arachnida</taxon>
        <taxon>Acari</taxon>
        <taxon>Acariformes</taxon>
        <taxon>Trombidiformes</taxon>
        <taxon>Prostigmata</taxon>
        <taxon>Anystina</taxon>
        <taxon>Parasitengona</taxon>
        <taxon>Trombidioidea</taxon>
        <taxon>Trombidiidae</taxon>
        <taxon>Dinothrombium</taxon>
    </lineage>
</organism>
<dbReference type="PANTHER" id="PTHR11216:SF174">
    <property type="entry name" value="GH06923P"/>
    <property type="match status" value="1"/>
</dbReference>
<feature type="region of interest" description="Disordered" evidence="2">
    <location>
        <begin position="354"/>
        <end position="407"/>
    </location>
</feature>
<dbReference type="EMBL" id="NCKU01001363">
    <property type="protein sequence ID" value="RWS12305.1"/>
    <property type="molecule type" value="Genomic_DNA"/>
</dbReference>
<reference evidence="5 6" key="1">
    <citation type="journal article" date="2018" name="Gigascience">
        <title>Genomes of trombidid mites reveal novel predicted allergens and laterally-transferred genes associated with secondary metabolism.</title>
        <authorList>
            <person name="Dong X."/>
            <person name="Chaisiri K."/>
            <person name="Xia D."/>
            <person name="Armstrong S.D."/>
            <person name="Fang Y."/>
            <person name="Donnelly M.J."/>
            <person name="Kadowaki T."/>
            <person name="McGarry J.W."/>
            <person name="Darby A.C."/>
            <person name="Makepeace B.L."/>
        </authorList>
    </citation>
    <scope>NUCLEOTIDE SEQUENCE [LARGE SCALE GENOMIC DNA]</scope>
    <source>
        <strain evidence="5">UoL-WK</strain>
    </source>
</reference>
<feature type="domain" description="EH" evidence="3">
    <location>
        <begin position="10"/>
        <end position="110"/>
    </location>
</feature>
<evidence type="ECO:0000259" key="4">
    <source>
        <dbReference type="PROSITE" id="PS50222"/>
    </source>
</evidence>
<proteinExistence type="predicted"/>
<evidence type="ECO:0000256" key="1">
    <source>
        <dbReference type="ARBA" id="ARBA00022837"/>
    </source>
</evidence>
<dbReference type="InterPro" id="IPR011992">
    <property type="entry name" value="EF-hand-dom_pair"/>
</dbReference>
<evidence type="ECO:0000313" key="6">
    <source>
        <dbReference type="Proteomes" id="UP000285301"/>
    </source>
</evidence>
<dbReference type="PROSITE" id="PS50222">
    <property type="entry name" value="EF_HAND_2"/>
    <property type="match status" value="1"/>
</dbReference>
<gene>
    <name evidence="5" type="ORF">B4U79_00249</name>
</gene>
<name>A0A443RAJ8_9ACAR</name>
<evidence type="ECO:0000259" key="3">
    <source>
        <dbReference type="PROSITE" id="PS50031"/>
    </source>
</evidence>
<evidence type="ECO:0000256" key="2">
    <source>
        <dbReference type="SAM" id="MobiDB-lite"/>
    </source>
</evidence>
<dbReference type="GO" id="GO:0006897">
    <property type="term" value="P:endocytosis"/>
    <property type="evidence" value="ECO:0007669"/>
    <property type="project" value="TreeGrafter"/>
</dbReference>
<feature type="region of interest" description="Disordered" evidence="2">
    <location>
        <begin position="182"/>
        <end position="204"/>
    </location>
</feature>
<dbReference type="SMART" id="SM00027">
    <property type="entry name" value="EH"/>
    <property type="match status" value="2"/>
</dbReference>
<dbReference type="InterPro" id="IPR000261">
    <property type="entry name" value="EH_dom"/>
</dbReference>
<dbReference type="InterPro" id="IPR018247">
    <property type="entry name" value="EF_Hand_1_Ca_BS"/>
</dbReference>
<feature type="region of interest" description="Disordered" evidence="2">
    <location>
        <begin position="472"/>
        <end position="494"/>
    </location>
</feature>
<feature type="compositionally biased region" description="Polar residues" evidence="2">
    <location>
        <begin position="354"/>
        <end position="363"/>
    </location>
</feature>
<evidence type="ECO:0000313" key="5">
    <source>
        <dbReference type="EMBL" id="RWS12305.1"/>
    </source>
</evidence>
<feature type="domain" description="EH" evidence="3">
    <location>
        <begin position="266"/>
        <end position="349"/>
    </location>
</feature>
<keyword evidence="1" id="KW-0106">Calcium</keyword>
<dbReference type="Gene3D" id="1.10.238.10">
    <property type="entry name" value="EF-hand"/>
    <property type="match status" value="2"/>
</dbReference>
<dbReference type="Pfam" id="PF12763">
    <property type="entry name" value="EH"/>
    <property type="match status" value="2"/>
</dbReference>
<feature type="domain" description="EF-hand" evidence="4">
    <location>
        <begin position="299"/>
        <end position="334"/>
    </location>
</feature>
<dbReference type="OrthoDB" id="10045710at2759"/>
<feature type="compositionally biased region" description="Polar residues" evidence="2">
    <location>
        <begin position="371"/>
        <end position="390"/>
    </location>
</feature>